<feature type="compositionally biased region" description="Basic residues" evidence="1">
    <location>
        <begin position="148"/>
        <end position="157"/>
    </location>
</feature>
<evidence type="ECO:0000313" key="4">
    <source>
        <dbReference type="Proteomes" id="UP001189429"/>
    </source>
</evidence>
<feature type="domain" description="EF-hand" evidence="2">
    <location>
        <begin position="3"/>
        <end position="38"/>
    </location>
</feature>
<comment type="caution">
    <text evidence="3">The sequence shown here is derived from an EMBL/GenBank/DDBJ whole genome shotgun (WGS) entry which is preliminary data.</text>
</comment>
<dbReference type="Proteomes" id="UP001189429">
    <property type="component" value="Unassembled WGS sequence"/>
</dbReference>
<evidence type="ECO:0000259" key="2">
    <source>
        <dbReference type="PROSITE" id="PS50222"/>
    </source>
</evidence>
<feature type="compositionally biased region" description="Basic residues" evidence="1">
    <location>
        <begin position="76"/>
        <end position="85"/>
    </location>
</feature>
<protein>
    <recommendedName>
        <fullName evidence="2">EF-hand domain-containing protein</fullName>
    </recommendedName>
</protein>
<feature type="region of interest" description="Disordered" evidence="1">
    <location>
        <begin position="59"/>
        <end position="158"/>
    </location>
</feature>
<accession>A0ABN9Y0M0</accession>
<evidence type="ECO:0000313" key="3">
    <source>
        <dbReference type="EMBL" id="CAK0905346.1"/>
    </source>
</evidence>
<dbReference type="InterPro" id="IPR002048">
    <property type="entry name" value="EF_hand_dom"/>
</dbReference>
<organism evidence="3 4">
    <name type="scientific">Prorocentrum cordatum</name>
    <dbReference type="NCBI Taxonomy" id="2364126"/>
    <lineage>
        <taxon>Eukaryota</taxon>
        <taxon>Sar</taxon>
        <taxon>Alveolata</taxon>
        <taxon>Dinophyceae</taxon>
        <taxon>Prorocentrales</taxon>
        <taxon>Prorocentraceae</taxon>
        <taxon>Prorocentrum</taxon>
    </lineage>
</organism>
<dbReference type="PROSITE" id="PS50222">
    <property type="entry name" value="EF_HAND_2"/>
    <property type="match status" value="1"/>
</dbReference>
<evidence type="ECO:0000256" key="1">
    <source>
        <dbReference type="SAM" id="MobiDB-lite"/>
    </source>
</evidence>
<name>A0ABN9Y0M0_9DINO</name>
<gene>
    <name evidence="3" type="ORF">PCOR1329_LOCUS81081</name>
</gene>
<dbReference type="EMBL" id="CAUYUJ010021544">
    <property type="protein sequence ID" value="CAK0905346.1"/>
    <property type="molecule type" value="Genomic_DNA"/>
</dbReference>
<proteinExistence type="predicted"/>
<feature type="compositionally biased region" description="Low complexity" evidence="1">
    <location>
        <begin position="114"/>
        <end position="133"/>
    </location>
</feature>
<reference evidence="3" key="1">
    <citation type="submission" date="2023-10" db="EMBL/GenBank/DDBJ databases">
        <authorList>
            <person name="Chen Y."/>
            <person name="Shah S."/>
            <person name="Dougan E. K."/>
            <person name="Thang M."/>
            <person name="Chan C."/>
        </authorList>
    </citation>
    <scope>NUCLEOTIDE SEQUENCE [LARGE SCALE GENOMIC DNA]</scope>
</reference>
<sequence length="190" mass="20750">MASPKERLVDLFRALDARGCGRVPRAAFEGALRLACSGDPAQREALDAVLAHAEGDEIRYEDRSSIGCTASPRSRAAGRPRRRRPTGPPRPRGAARAGSRRPRAWRPERRRSLGGARPARSAATPPRARGPRPAARRPRRSSCEPKKNKLAKAHLSKVRSDVPRIGARGAAKGVPIREIRTALRKLLFVS</sequence>
<keyword evidence="4" id="KW-1185">Reference proteome</keyword>